<feature type="transmembrane region" description="Helical" evidence="5">
    <location>
        <begin position="310"/>
        <end position="329"/>
    </location>
</feature>
<dbReference type="GeneID" id="106817027"/>
<name>A0ABM1EY92_PRICU</name>
<evidence type="ECO:0000256" key="4">
    <source>
        <dbReference type="ARBA" id="ARBA00023136"/>
    </source>
</evidence>
<feature type="transmembrane region" description="Helical" evidence="5">
    <location>
        <begin position="279"/>
        <end position="298"/>
    </location>
</feature>
<proteinExistence type="predicted"/>
<dbReference type="Proteomes" id="UP000695022">
    <property type="component" value="Unplaced"/>
</dbReference>
<organism evidence="6 7">
    <name type="scientific">Priapulus caudatus</name>
    <name type="common">Priapulid worm</name>
    <dbReference type="NCBI Taxonomy" id="37621"/>
    <lineage>
        <taxon>Eukaryota</taxon>
        <taxon>Metazoa</taxon>
        <taxon>Ecdysozoa</taxon>
        <taxon>Scalidophora</taxon>
        <taxon>Priapulida</taxon>
        <taxon>Priapulimorpha</taxon>
        <taxon>Priapulimorphida</taxon>
        <taxon>Priapulidae</taxon>
        <taxon>Priapulus</taxon>
    </lineage>
</organism>
<keyword evidence="4 5" id="KW-0472">Membrane</keyword>
<dbReference type="PANTHER" id="PTHR11040:SF140">
    <property type="entry name" value="ZRT (ZRT), IRT- (IRT-) LIKE PROTEIN TRANSPORTER"/>
    <property type="match status" value="1"/>
</dbReference>
<evidence type="ECO:0000256" key="5">
    <source>
        <dbReference type="SAM" id="Phobius"/>
    </source>
</evidence>
<feature type="transmembrane region" description="Helical" evidence="5">
    <location>
        <begin position="246"/>
        <end position="267"/>
    </location>
</feature>
<keyword evidence="6" id="KW-1185">Reference proteome</keyword>
<accession>A0ABM1EY92</accession>
<feature type="transmembrane region" description="Helical" evidence="5">
    <location>
        <begin position="91"/>
        <end position="108"/>
    </location>
</feature>
<keyword evidence="2 5" id="KW-0812">Transmembrane</keyword>
<evidence type="ECO:0000313" key="6">
    <source>
        <dbReference type="Proteomes" id="UP000695022"/>
    </source>
</evidence>
<feature type="transmembrane region" description="Helical" evidence="5">
    <location>
        <begin position="214"/>
        <end position="234"/>
    </location>
</feature>
<feature type="transmembrane region" description="Helical" evidence="5">
    <location>
        <begin position="187"/>
        <end position="208"/>
    </location>
</feature>
<evidence type="ECO:0000256" key="3">
    <source>
        <dbReference type="ARBA" id="ARBA00022989"/>
    </source>
</evidence>
<dbReference type="PANTHER" id="PTHR11040">
    <property type="entry name" value="ZINC/IRON TRANSPORTER"/>
    <property type="match status" value="1"/>
</dbReference>
<dbReference type="Pfam" id="PF02535">
    <property type="entry name" value="Zip"/>
    <property type="match status" value="1"/>
</dbReference>
<feature type="transmembrane region" description="Helical" evidence="5">
    <location>
        <begin position="40"/>
        <end position="61"/>
    </location>
</feature>
<feature type="transmembrane region" description="Helical" evidence="5">
    <location>
        <begin position="6"/>
        <end position="28"/>
    </location>
</feature>
<reference evidence="7" key="1">
    <citation type="submission" date="2025-08" db="UniProtKB">
        <authorList>
            <consortium name="RefSeq"/>
        </authorList>
    </citation>
    <scope>IDENTIFICATION</scope>
</reference>
<evidence type="ECO:0000256" key="2">
    <source>
        <dbReference type="ARBA" id="ARBA00022692"/>
    </source>
</evidence>
<keyword evidence="3 5" id="KW-1133">Transmembrane helix</keyword>
<evidence type="ECO:0000313" key="7">
    <source>
        <dbReference type="RefSeq" id="XP_014677163.1"/>
    </source>
</evidence>
<comment type="subcellular location">
    <subcellularLocation>
        <location evidence="1">Membrane</location>
        <topology evidence="1">Multi-pass membrane protein</topology>
    </subcellularLocation>
</comment>
<dbReference type="InterPro" id="IPR003689">
    <property type="entry name" value="ZIP"/>
</dbReference>
<evidence type="ECO:0000256" key="1">
    <source>
        <dbReference type="ARBA" id="ARBA00004141"/>
    </source>
</evidence>
<gene>
    <name evidence="7" type="primary">LOC106817027</name>
</gene>
<protein>
    <submittedName>
        <fullName evidence="7">Zinc transporter ZIP3-like</fullName>
    </submittedName>
</protein>
<sequence length="333" mass="35591">MELLVVKLAVASILFVVTLVSGLLPWKLLQYVSSLSSDRFVCVMNCFAGGIFMGTSILHMLPEVREKLAAAAAAEEDATTGGGAEGATDEYPLAECIMCLGFFLVFIVEEVAVTYSRRKHGVSVVDKIRIVYPVVGADETSFGVGTEPVASKDAAEYGSVNADVCGRRERALQSASSPRESLTRVRLLTLLASLSLHVAFEGLTLGLLDTATGILALFAGVVIHKSIMVFSIGMQMAAAKCRIHETVAFVTMFGLMSFAGTFAGVVLTETSSHLDLTTVASLEGIATGTFLYVTFFEVIQREIVKPSLGLLKIATVMVGFSVIATLSAFEWYR</sequence>
<dbReference type="RefSeq" id="XP_014677163.1">
    <property type="nucleotide sequence ID" value="XM_014821677.1"/>
</dbReference>